<evidence type="ECO:0000256" key="2">
    <source>
        <dbReference type="SAM" id="MobiDB-lite"/>
    </source>
</evidence>
<dbReference type="Gene3D" id="2.60.40.4270">
    <property type="entry name" value="Listeria-Bacteroides repeat domain"/>
    <property type="match status" value="3"/>
</dbReference>
<dbReference type="GO" id="GO:0120147">
    <property type="term" value="F:formylglycine-generating oxidase activity"/>
    <property type="evidence" value="ECO:0007669"/>
    <property type="project" value="TreeGrafter"/>
</dbReference>
<dbReference type="AlphaFoldDB" id="A0A9D9HMW2"/>
<gene>
    <name evidence="4" type="ORF">IAA81_01180</name>
</gene>
<dbReference type="InterPro" id="IPR016187">
    <property type="entry name" value="CTDL_fold"/>
</dbReference>
<dbReference type="InterPro" id="IPR013378">
    <property type="entry name" value="InlB-like_B-rpt"/>
</dbReference>
<protein>
    <submittedName>
        <fullName evidence="4">InlB B-repeat-containing protein</fullName>
    </submittedName>
</protein>
<dbReference type="GO" id="GO:0030313">
    <property type="term" value="C:cell envelope"/>
    <property type="evidence" value="ECO:0007669"/>
    <property type="project" value="UniProtKB-SubCell"/>
</dbReference>
<dbReference type="InterPro" id="IPR042095">
    <property type="entry name" value="SUMF_sf"/>
</dbReference>
<comment type="subcellular location">
    <subcellularLocation>
        <location evidence="1">Cell envelope</location>
    </subcellularLocation>
</comment>
<dbReference type="PANTHER" id="PTHR23150:SF19">
    <property type="entry name" value="FORMYLGLYCINE-GENERATING ENZYME"/>
    <property type="match status" value="1"/>
</dbReference>
<dbReference type="SUPFAM" id="SSF56436">
    <property type="entry name" value="C-type lectin-like"/>
    <property type="match status" value="1"/>
</dbReference>
<evidence type="ECO:0000259" key="3">
    <source>
        <dbReference type="Pfam" id="PF03781"/>
    </source>
</evidence>
<reference evidence="4" key="2">
    <citation type="journal article" date="2021" name="PeerJ">
        <title>Extensive microbial diversity within the chicken gut microbiome revealed by metagenomics and culture.</title>
        <authorList>
            <person name="Gilroy R."/>
            <person name="Ravi A."/>
            <person name="Getino M."/>
            <person name="Pursley I."/>
            <person name="Horton D.L."/>
            <person name="Alikhan N.F."/>
            <person name="Baker D."/>
            <person name="Gharbi K."/>
            <person name="Hall N."/>
            <person name="Watson M."/>
            <person name="Adriaenssens E.M."/>
            <person name="Foster-Nyarko E."/>
            <person name="Jarju S."/>
            <person name="Secka A."/>
            <person name="Antonio M."/>
            <person name="Oren A."/>
            <person name="Chaudhuri R.R."/>
            <person name="La Ragione R."/>
            <person name="Hildebrand F."/>
            <person name="Pallen M.J."/>
        </authorList>
    </citation>
    <scope>NUCLEOTIDE SEQUENCE</scope>
    <source>
        <strain evidence="4">10532</strain>
    </source>
</reference>
<organism evidence="4 5">
    <name type="scientific">Candidatus Gallitreponema excrementavium</name>
    <dbReference type="NCBI Taxonomy" id="2840840"/>
    <lineage>
        <taxon>Bacteria</taxon>
        <taxon>Pseudomonadati</taxon>
        <taxon>Spirochaetota</taxon>
        <taxon>Spirochaetia</taxon>
        <taxon>Spirochaetales</taxon>
        <taxon>Candidatus Gallitreponema</taxon>
    </lineage>
</organism>
<name>A0A9D9HMW2_9SPIR</name>
<dbReference type="Pfam" id="PF09479">
    <property type="entry name" value="Flg_new"/>
    <property type="match status" value="4"/>
</dbReference>
<proteinExistence type="predicted"/>
<sequence length="604" mass="66099">MQKKNAGIARSFALKGLLLLAALTLSTGFFACKIAVGGGEGVGTEVPQVTLTFDAGEGSFKDGKTTLTLTGKVGEKLALQESPVREGYDLTGWNPALPEKYPEKNTEYTAVWVKEGDYTITYVNVDGATNENPAGYNVETETITLKDPVKPGYTFGGWYKDGEFTTQVTEIIKGSTGNITLYAKWELVNYTIIYELDGGTNVPENPASYNVETETITLKDPVKTGYTFGGWYKDGEFTTQVTEITQGTTSNITLYAKWLENYTITYELESGTNAPENPASYNVETETIILKDPVKTGYTFAGWYKTEDFTGNAVTEIVQGTTGDITLYAKWEQIPFTTVKVEGGKCTLNGTEVTFSSFWISPYEVTQEEFVSVMTGNQNGIEPNPSRFTSNPAAGDVQEWRPVEHVSWYDAIVYCNLLSIKEGLTPCYTIKGSTNPALWGTSPTSFSVEDYDDWESVTCNFDADGYRLPTEAEWEYAARGGQAGITDGSWDNTYSGSNTLDDVAWWYDNSDSKTHEVGKKQANALGLYDMSGNVWEGCWDRYGSSSGYPSGTEDPAGPDTGSTRVGRGGSWDGFSSNCAVSCRSSNNPCGRYDSCGFRLVRSAR</sequence>
<dbReference type="NCBIfam" id="TIGR02543">
    <property type="entry name" value="List_Bact_rpt"/>
    <property type="match status" value="3"/>
</dbReference>
<dbReference type="InterPro" id="IPR042229">
    <property type="entry name" value="Listeria/Bacterioides_rpt_sf"/>
</dbReference>
<dbReference type="PANTHER" id="PTHR23150">
    <property type="entry name" value="SULFATASE MODIFYING FACTOR 1, 2"/>
    <property type="match status" value="1"/>
</dbReference>
<comment type="caution">
    <text evidence="4">The sequence shown here is derived from an EMBL/GenBank/DDBJ whole genome shotgun (WGS) entry which is preliminary data.</text>
</comment>
<evidence type="ECO:0000313" key="4">
    <source>
        <dbReference type="EMBL" id="MBO8456822.1"/>
    </source>
</evidence>
<dbReference type="EMBL" id="JADIMM010000019">
    <property type="protein sequence ID" value="MBO8456822.1"/>
    <property type="molecule type" value="Genomic_DNA"/>
</dbReference>
<dbReference type="Proteomes" id="UP000823638">
    <property type="component" value="Unassembled WGS sequence"/>
</dbReference>
<reference evidence="4" key="1">
    <citation type="submission" date="2020-10" db="EMBL/GenBank/DDBJ databases">
        <authorList>
            <person name="Gilroy R."/>
        </authorList>
    </citation>
    <scope>NUCLEOTIDE SEQUENCE</scope>
    <source>
        <strain evidence="4">10532</strain>
    </source>
</reference>
<evidence type="ECO:0000313" key="5">
    <source>
        <dbReference type="Proteomes" id="UP000823638"/>
    </source>
</evidence>
<dbReference type="InterPro" id="IPR005532">
    <property type="entry name" value="SUMF_dom"/>
</dbReference>
<feature type="domain" description="Sulfatase-modifying factor enzyme-like" evidence="3">
    <location>
        <begin position="351"/>
        <end position="601"/>
    </location>
</feature>
<dbReference type="Gene3D" id="3.90.1580.10">
    <property type="entry name" value="paralog of FGE (formylglycine-generating enzyme)"/>
    <property type="match status" value="1"/>
</dbReference>
<evidence type="ECO:0000256" key="1">
    <source>
        <dbReference type="ARBA" id="ARBA00004196"/>
    </source>
</evidence>
<dbReference type="Pfam" id="PF03781">
    <property type="entry name" value="FGE-sulfatase"/>
    <property type="match status" value="1"/>
</dbReference>
<accession>A0A9D9HMW2</accession>
<dbReference type="InterPro" id="IPR051043">
    <property type="entry name" value="Sulfatase_Mod_Factor_Kinase"/>
</dbReference>
<dbReference type="PROSITE" id="PS51257">
    <property type="entry name" value="PROKAR_LIPOPROTEIN"/>
    <property type="match status" value="1"/>
</dbReference>
<feature type="region of interest" description="Disordered" evidence="2">
    <location>
        <begin position="546"/>
        <end position="566"/>
    </location>
</feature>